<feature type="transmembrane region" description="Helical" evidence="1">
    <location>
        <begin position="125"/>
        <end position="147"/>
    </location>
</feature>
<comment type="caution">
    <text evidence="2">The sequence shown here is derived from an EMBL/GenBank/DDBJ whole genome shotgun (WGS) entry which is preliminary data.</text>
</comment>
<keyword evidence="1" id="KW-0472">Membrane</keyword>
<evidence type="ECO:0000256" key="1">
    <source>
        <dbReference type="SAM" id="Phobius"/>
    </source>
</evidence>
<dbReference type="GeneID" id="64692171"/>
<keyword evidence="1" id="KW-1133">Transmembrane helix</keyword>
<evidence type="ECO:0000313" key="2">
    <source>
        <dbReference type="EMBL" id="KAG2113454.1"/>
    </source>
</evidence>
<dbReference type="EMBL" id="JABBWM010000012">
    <property type="protein sequence ID" value="KAG2113454.1"/>
    <property type="molecule type" value="Genomic_DNA"/>
</dbReference>
<feature type="transmembrane region" description="Helical" evidence="1">
    <location>
        <begin position="78"/>
        <end position="97"/>
    </location>
</feature>
<dbReference type="Proteomes" id="UP000823399">
    <property type="component" value="Unassembled WGS sequence"/>
</dbReference>
<name>A0A9P7JX21_9AGAM</name>
<dbReference type="AlphaFoldDB" id="A0A9P7JX21"/>
<organism evidence="2 3">
    <name type="scientific">Suillus discolor</name>
    <dbReference type="NCBI Taxonomy" id="1912936"/>
    <lineage>
        <taxon>Eukaryota</taxon>
        <taxon>Fungi</taxon>
        <taxon>Dikarya</taxon>
        <taxon>Basidiomycota</taxon>
        <taxon>Agaricomycotina</taxon>
        <taxon>Agaricomycetes</taxon>
        <taxon>Agaricomycetidae</taxon>
        <taxon>Boletales</taxon>
        <taxon>Suillineae</taxon>
        <taxon>Suillaceae</taxon>
        <taxon>Suillus</taxon>
    </lineage>
</organism>
<keyword evidence="1" id="KW-0812">Transmembrane</keyword>
<dbReference type="RefSeq" id="XP_041295841.1">
    <property type="nucleotide sequence ID" value="XM_041429912.1"/>
</dbReference>
<reference evidence="2" key="1">
    <citation type="journal article" date="2020" name="New Phytol.">
        <title>Comparative genomics reveals dynamic genome evolution in host specialist ectomycorrhizal fungi.</title>
        <authorList>
            <person name="Lofgren L.A."/>
            <person name="Nguyen N.H."/>
            <person name="Vilgalys R."/>
            <person name="Ruytinx J."/>
            <person name="Liao H.L."/>
            <person name="Branco S."/>
            <person name="Kuo A."/>
            <person name="LaButti K."/>
            <person name="Lipzen A."/>
            <person name="Andreopoulos W."/>
            <person name="Pangilinan J."/>
            <person name="Riley R."/>
            <person name="Hundley H."/>
            <person name="Na H."/>
            <person name="Barry K."/>
            <person name="Grigoriev I.V."/>
            <person name="Stajich J.E."/>
            <person name="Kennedy P.G."/>
        </authorList>
    </citation>
    <scope>NUCLEOTIDE SEQUENCE</scope>
    <source>
        <strain evidence="2">FC423</strain>
    </source>
</reference>
<dbReference type="OrthoDB" id="2685662at2759"/>
<sequence length="211" mass="23580">MLGIIMMIRIHAMYGRSKKMLVFLVIVLLASTISSVCFTAITGNFVSVVDDFSGHHMCYPTYFDEGQPMNMQVESVRLMSTAIWEILAFVLAVRIVVKHFRELRYSPTGPTIGDCFMVLTKSHTFYFVGFLVVLCFSLISLFTYLPWTESGQNYSGVFQIAQELQMFVLGPRLILSIREYHAGLVARSDEGTGMTTIHFQAGGDVSTGGDI</sequence>
<evidence type="ECO:0000313" key="3">
    <source>
        <dbReference type="Proteomes" id="UP000823399"/>
    </source>
</evidence>
<keyword evidence="3" id="KW-1185">Reference proteome</keyword>
<protein>
    <submittedName>
        <fullName evidence="2">Uncharacterized protein</fullName>
    </submittedName>
</protein>
<accession>A0A9P7JX21</accession>
<proteinExistence type="predicted"/>
<gene>
    <name evidence="2" type="ORF">F5147DRAFT_46462</name>
</gene>